<dbReference type="InterPro" id="IPR012677">
    <property type="entry name" value="Nucleotide-bd_a/b_plait_sf"/>
</dbReference>
<protein>
    <submittedName>
        <fullName evidence="4">Protein vip1</fullName>
    </submittedName>
</protein>
<reference evidence="4" key="1">
    <citation type="journal article" date="2023" name="Genome Biol. Evol.">
        <title>First Whole Genome Sequence and Flow Cytometry Genome Size Data for the Lichen-Forming Fungus Ramalina farinacea (Ascomycota).</title>
        <authorList>
            <person name="Llewellyn T."/>
            <person name="Mian S."/>
            <person name="Hill R."/>
            <person name="Leitch I.J."/>
            <person name="Gaya E."/>
        </authorList>
    </citation>
    <scope>NUCLEOTIDE SEQUENCE</scope>
    <source>
        <strain evidence="4">LIQ254RAFAR</strain>
    </source>
</reference>
<keyword evidence="5" id="KW-1185">Reference proteome</keyword>
<dbReference type="Gene3D" id="3.30.70.330">
    <property type="match status" value="1"/>
</dbReference>
<proteinExistence type="predicted"/>
<sequence length="306" mass="31950">MSSTVVHVKNIAAQTSEKEVRDFFSFCGKITSLSVTPASEAKDSPQSATVTFEKETAARTALLLDNTQLGPSQVQVSSAAGLSDIAGAAGTTASADEAHRDDNDLAQEDKPRSRIVAEYLAHGYVLTDSALQKAIALDNKHGVSNRFTSALTNFDSKYKASDRARGIDTSYGISEKSGKAWAGLNSYFEKAMGTPTGQRVAAFYTQTDKQARDIHAEAKRLADLKSGKSAGGGSMADNQKTMEQVPGTEKTTCKCGGDNGTCPCAEDQCACSGCPKSGLQGDTTATGPADKVAESAGVQPVGEKTV</sequence>
<dbReference type="SMART" id="SM00360">
    <property type="entry name" value="RRM"/>
    <property type="match status" value="1"/>
</dbReference>
<evidence type="ECO:0000256" key="1">
    <source>
        <dbReference type="PROSITE-ProRule" id="PRU00176"/>
    </source>
</evidence>
<keyword evidence="1" id="KW-0694">RNA-binding</keyword>
<dbReference type="InterPro" id="IPR000504">
    <property type="entry name" value="RRM_dom"/>
</dbReference>
<dbReference type="Proteomes" id="UP001161017">
    <property type="component" value="Unassembled WGS sequence"/>
</dbReference>
<evidence type="ECO:0000259" key="3">
    <source>
        <dbReference type="PROSITE" id="PS50102"/>
    </source>
</evidence>
<evidence type="ECO:0000313" key="5">
    <source>
        <dbReference type="Proteomes" id="UP001161017"/>
    </source>
</evidence>
<dbReference type="InterPro" id="IPR035979">
    <property type="entry name" value="RBD_domain_sf"/>
</dbReference>
<feature type="region of interest" description="Disordered" evidence="2">
    <location>
        <begin position="278"/>
        <end position="306"/>
    </location>
</feature>
<feature type="domain" description="RRM" evidence="3">
    <location>
        <begin position="4"/>
        <end position="81"/>
    </location>
</feature>
<evidence type="ECO:0000313" key="4">
    <source>
        <dbReference type="EMBL" id="MDI1485810.1"/>
    </source>
</evidence>
<gene>
    <name evidence="4" type="primary">vip1</name>
    <name evidence="4" type="ORF">OHK93_003999</name>
</gene>
<dbReference type="PROSITE" id="PS50102">
    <property type="entry name" value="RRM"/>
    <property type="match status" value="1"/>
</dbReference>
<dbReference type="GO" id="GO:0003723">
    <property type="term" value="F:RNA binding"/>
    <property type="evidence" value="ECO:0007669"/>
    <property type="project" value="UniProtKB-UniRule"/>
</dbReference>
<feature type="compositionally biased region" description="Basic and acidic residues" evidence="2">
    <location>
        <begin position="96"/>
        <end position="110"/>
    </location>
</feature>
<dbReference type="AlphaFoldDB" id="A0AA43QK70"/>
<accession>A0AA43QK70</accession>
<name>A0AA43QK70_9LECA</name>
<organism evidence="4 5">
    <name type="scientific">Ramalina farinacea</name>
    <dbReference type="NCBI Taxonomy" id="258253"/>
    <lineage>
        <taxon>Eukaryota</taxon>
        <taxon>Fungi</taxon>
        <taxon>Dikarya</taxon>
        <taxon>Ascomycota</taxon>
        <taxon>Pezizomycotina</taxon>
        <taxon>Lecanoromycetes</taxon>
        <taxon>OSLEUM clade</taxon>
        <taxon>Lecanoromycetidae</taxon>
        <taxon>Lecanorales</taxon>
        <taxon>Lecanorineae</taxon>
        <taxon>Ramalinaceae</taxon>
        <taxon>Ramalina</taxon>
    </lineage>
</organism>
<dbReference type="PANTHER" id="PTHR32343:SF10">
    <property type="entry name" value="RNA-BINDING REGION RNP-1 DOMAIN-CONTAINING PROTEIN"/>
    <property type="match status" value="1"/>
</dbReference>
<dbReference type="PANTHER" id="PTHR32343">
    <property type="entry name" value="SERINE/ARGININE-RICH SPLICING FACTOR"/>
    <property type="match status" value="1"/>
</dbReference>
<dbReference type="Pfam" id="PF00076">
    <property type="entry name" value="RRM_1"/>
    <property type="match status" value="1"/>
</dbReference>
<dbReference type="SUPFAM" id="SSF54928">
    <property type="entry name" value="RNA-binding domain, RBD"/>
    <property type="match status" value="1"/>
</dbReference>
<feature type="region of interest" description="Disordered" evidence="2">
    <location>
        <begin position="225"/>
        <end position="245"/>
    </location>
</feature>
<dbReference type="EMBL" id="JAPUFD010000002">
    <property type="protein sequence ID" value="MDI1485810.1"/>
    <property type="molecule type" value="Genomic_DNA"/>
</dbReference>
<comment type="caution">
    <text evidence="4">The sequence shown here is derived from an EMBL/GenBank/DDBJ whole genome shotgun (WGS) entry which is preliminary data.</text>
</comment>
<feature type="region of interest" description="Disordered" evidence="2">
    <location>
        <begin position="91"/>
        <end position="110"/>
    </location>
</feature>
<evidence type="ECO:0000256" key="2">
    <source>
        <dbReference type="SAM" id="MobiDB-lite"/>
    </source>
</evidence>